<sequence>MMFVNTLGASADMSGIDPYLGGATQTADVDATCVAAKVCKHKWQADLDFIEVGFPLSVLANDFRIQKKSTILV</sequence>
<name>A0ABD3AV20_9GENT</name>
<keyword evidence="2" id="KW-1185">Reference proteome</keyword>
<protein>
    <submittedName>
        <fullName evidence="1">Uncharacterized protein</fullName>
    </submittedName>
</protein>
<comment type="caution">
    <text evidence="1">The sequence shown here is derived from an EMBL/GenBank/DDBJ whole genome shotgun (WGS) entry which is preliminary data.</text>
</comment>
<evidence type="ECO:0000313" key="1">
    <source>
        <dbReference type="EMBL" id="KAL3535067.1"/>
    </source>
</evidence>
<gene>
    <name evidence="1" type="ORF">ACH5RR_003528</name>
</gene>
<reference evidence="1 2" key="1">
    <citation type="submission" date="2024-11" db="EMBL/GenBank/DDBJ databases">
        <title>A near-complete genome assembly of Cinchona calisaya.</title>
        <authorList>
            <person name="Lian D.C."/>
            <person name="Zhao X.W."/>
            <person name="Wei L."/>
        </authorList>
    </citation>
    <scope>NUCLEOTIDE SEQUENCE [LARGE SCALE GENOMIC DNA]</scope>
    <source>
        <tissue evidence="1">Nenye</tissue>
    </source>
</reference>
<organism evidence="1 2">
    <name type="scientific">Cinchona calisaya</name>
    <dbReference type="NCBI Taxonomy" id="153742"/>
    <lineage>
        <taxon>Eukaryota</taxon>
        <taxon>Viridiplantae</taxon>
        <taxon>Streptophyta</taxon>
        <taxon>Embryophyta</taxon>
        <taxon>Tracheophyta</taxon>
        <taxon>Spermatophyta</taxon>
        <taxon>Magnoliopsida</taxon>
        <taxon>eudicotyledons</taxon>
        <taxon>Gunneridae</taxon>
        <taxon>Pentapetalae</taxon>
        <taxon>asterids</taxon>
        <taxon>lamiids</taxon>
        <taxon>Gentianales</taxon>
        <taxon>Rubiaceae</taxon>
        <taxon>Cinchonoideae</taxon>
        <taxon>Cinchoneae</taxon>
        <taxon>Cinchona</taxon>
    </lineage>
</organism>
<dbReference type="Proteomes" id="UP001630127">
    <property type="component" value="Unassembled WGS sequence"/>
</dbReference>
<accession>A0ABD3AV20</accession>
<dbReference type="AlphaFoldDB" id="A0ABD3AV20"/>
<dbReference type="EMBL" id="JBJUIK010000002">
    <property type="protein sequence ID" value="KAL3535067.1"/>
    <property type="molecule type" value="Genomic_DNA"/>
</dbReference>
<proteinExistence type="predicted"/>
<evidence type="ECO:0000313" key="2">
    <source>
        <dbReference type="Proteomes" id="UP001630127"/>
    </source>
</evidence>